<feature type="domain" description="HTH arsR-type" evidence="5">
    <location>
        <begin position="27"/>
        <end position="120"/>
    </location>
</feature>
<dbReference type="CDD" id="cd00090">
    <property type="entry name" value="HTH_ARSR"/>
    <property type="match status" value="1"/>
</dbReference>
<proteinExistence type="predicted"/>
<dbReference type="PANTHER" id="PTHR43132">
    <property type="entry name" value="ARSENICAL RESISTANCE OPERON REPRESSOR ARSR-RELATED"/>
    <property type="match status" value="1"/>
</dbReference>
<dbReference type="InterPro" id="IPR051011">
    <property type="entry name" value="Metal_resp_trans_reg"/>
</dbReference>
<dbReference type="InterPro" id="IPR036388">
    <property type="entry name" value="WH-like_DNA-bd_sf"/>
</dbReference>
<reference evidence="7" key="1">
    <citation type="submission" date="2015-10" db="EMBL/GenBank/DDBJ databases">
        <title>Genome of Paenibacillus bovis sp. nov.</title>
        <authorList>
            <person name="Wu Z."/>
            <person name="Gao C."/>
            <person name="Liu Z."/>
            <person name="Zheng H."/>
        </authorList>
    </citation>
    <scope>NUCLEOTIDE SEQUENCE [LARGE SCALE GENOMIC DNA]</scope>
    <source>
        <strain evidence="7">BD3526</strain>
    </source>
</reference>
<dbReference type="InterPro" id="IPR001845">
    <property type="entry name" value="HTH_ArsR_DNA-bd_dom"/>
</dbReference>
<gene>
    <name evidence="6" type="ORF">AR543_14815</name>
</gene>
<dbReference type="STRING" id="1616788.AR543_14815"/>
<accession>A0A172ZMN4</accession>
<keyword evidence="1" id="KW-0805">Transcription regulation</keyword>
<evidence type="ECO:0000313" key="7">
    <source>
        <dbReference type="Proteomes" id="UP000078148"/>
    </source>
</evidence>
<dbReference type="AlphaFoldDB" id="A0A172ZMN4"/>
<evidence type="ECO:0000259" key="5">
    <source>
        <dbReference type="PROSITE" id="PS50987"/>
    </source>
</evidence>
<reference evidence="6 7" key="2">
    <citation type="journal article" date="2016" name="Int. J. Syst. Evol. Microbiol.">
        <title>Paenibacillus bovis sp. nov., isolated from raw yak (Bos grunniens) milk.</title>
        <authorList>
            <person name="Gao C."/>
            <person name="Han J."/>
            <person name="Liu Z."/>
            <person name="Xu X."/>
            <person name="Hang F."/>
            <person name="Wu Z."/>
        </authorList>
    </citation>
    <scope>NUCLEOTIDE SEQUENCE [LARGE SCALE GENOMIC DNA]</scope>
    <source>
        <strain evidence="6 7">BD3526</strain>
    </source>
</reference>
<evidence type="ECO:0000256" key="1">
    <source>
        <dbReference type="ARBA" id="ARBA00023015"/>
    </source>
</evidence>
<keyword evidence="7" id="KW-1185">Reference proteome</keyword>
<evidence type="ECO:0000256" key="2">
    <source>
        <dbReference type="ARBA" id="ARBA00023125"/>
    </source>
</evidence>
<dbReference type="InterPro" id="IPR011991">
    <property type="entry name" value="ArsR-like_HTH"/>
</dbReference>
<sequence>MIEECSHCNDATEASQQALARMKQELINNDTALSMAEIFKALGDPTRVRLIYALLQKELCVHDICEVLDMTQSAVSHQLRYLRNMRIVKPRKVGKTVFYSLDDYHVEEIFRQTHQHLTHK</sequence>
<dbReference type="Pfam" id="PF01022">
    <property type="entry name" value="HTH_5"/>
    <property type="match status" value="1"/>
</dbReference>
<dbReference type="PROSITE" id="PS00846">
    <property type="entry name" value="HTH_ARSR_1"/>
    <property type="match status" value="1"/>
</dbReference>
<dbReference type="SMART" id="SM00418">
    <property type="entry name" value="HTH_ARSR"/>
    <property type="match status" value="1"/>
</dbReference>
<dbReference type="GO" id="GO:0046686">
    <property type="term" value="P:response to cadmium ion"/>
    <property type="evidence" value="ECO:0007669"/>
    <property type="project" value="UniProtKB-KW"/>
</dbReference>
<dbReference type="EMBL" id="CP013023">
    <property type="protein sequence ID" value="ANF98838.1"/>
    <property type="molecule type" value="Genomic_DNA"/>
</dbReference>
<dbReference type="InterPro" id="IPR018334">
    <property type="entry name" value="ArsR_HTH"/>
</dbReference>
<dbReference type="PROSITE" id="PS50987">
    <property type="entry name" value="HTH_ARSR_2"/>
    <property type="match status" value="1"/>
</dbReference>
<protein>
    <submittedName>
        <fullName evidence="6">Transcriptional regulator</fullName>
    </submittedName>
</protein>
<dbReference type="SUPFAM" id="SSF46785">
    <property type="entry name" value="Winged helix' DNA-binding domain"/>
    <property type="match status" value="1"/>
</dbReference>
<dbReference type="KEGG" id="pbv:AR543_14815"/>
<dbReference type="NCBIfam" id="NF033788">
    <property type="entry name" value="HTH_metalloreg"/>
    <property type="match status" value="1"/>
</dbReference>
<organism evidence="6 7">
    <name type="scientific">Paenibacillus bovis</name>
    <dbReference type="NCBI Taxonomy" id="1616788"/>
    <lineage>
        <taxon>Bacteria</taxon>
        <taxon>Bacillati</taxon>
        <taxon>Bacillota</taxon>
        <taxon>Bacilli</taxon>
        <taxon>Bacillales</taxon>
        <taxon>Paenibacillaceae</taxon>
        <taxon>Paenibacillus</taxon>
    </lineage>
</organism>
<dbReference type="Gene3D" id="1.10.10.10">
    <property type="entry name" value="Winged helix-like DNA-binding domain superfamily/Winged helix DNA-binding domain"/>
    <property type="match status" value="1"/>
</dbReference>
<keyword evidence="3" id="KW-0804">Transcription</keyword>
<dbReference type="PRINTS" id="PR00778">
    <property type="entry name" value="HTHARSR"/>
</dbReference>
<keyword evidence="2" id="KW-0238">DNA-binding</keyword>
<dbReference type="InterPro" id="IPR036390">
    <property type="entry name" value="WH_DNA-bd_sf"/>
</dbReference>
<evidence type="ECO:0000256" key="4">
    <source>
        <dbReference type="ARBA" id="ARBA00043263"/>
    </source>
</evidence>
<keyword evidence="4" id="KW-0105">Cadmium resistance</keyword>
<evidence type="ECO:0000256" key="3">
    <source>
        <dbReference type="ARBA" id="ARBA00023163"/>
    </source>
</evidence>
<evidence type="ECO:0000313" key="6">
    <source>
        <dbReference type="EMBL" id="ANF98838.1"/>
    </source>
</evidence>
<dbReference type="GO" id="GO:0003677">
    <property type="term" value="F:DNA binding"/>
    <property type="evidence" value="ECO:0007669"/>
    <property type="project" value="UniProtKB-KW"/>
</dbReference>
<dbReference type="PANTHER" id="PTHR43132:SF6">
    <property type="entry name" value="HTH-TYPE TRANSCRIPTIONAL REPRESSOR CZRA"/>
    <property type="match status" value="1"/>
</dbReference>
<dbReference type="GO" id="GO:0003700">
    <property type="term" value="F:DNA-binding transcription factor activity"/>
    <property type="evidence" value="ECO:0007669"/>
    <property type="project" value="InterPro"/>
</dbReference>
<name>A0A172ZMN4_9BACL</name>
<dbReference type="Proteomes" id="UP000078148">
    <property type="component" value="Chromosome"/>
</dbReference>